<feature type="transmembrane region" description="Helical" evidence="1">
    <location>
        <begin position="171"/>
        <end position="189"/>
    </location>
</feature>
<evidence type="ECO:0000313" key="2">
    <source>
        <dbReference type="EMBL" id="KAK8563867.1"/>
    </source>
</evidence>
<gene>
    <name evidence="2" type="ORF">V6N12_036002</name>
</gene>
<evidence type="ECO:0000313" key="3">
    <source>
        <dbReference type="Proteomes" id="UP001472677"/>
    </source>
</evidence>
<reference evidence="2 3" key="1">
    <citation type="journal article" date="2024" name="G3 (Bethesda)">
        <title>Genome assembly of Hibiscus sabdariffa L. provides insights into metabolisms of medicinal natural products.</title>
        <authorList>
            <person name="Kim T."/>
        </authorList>
    </citation>
    <scope>NUCLEOTIDE SEQUENCE [LARGE SCALE GENOMIC DNA]</scope>
    <source>
        <strain evidence="2">TK-2024</strain>
        <tissue evidence="2">Old leaves</tissue>
    </source>
</reference>
<sequence>MYQADELKGNKHPILLLPFSCEICKNYSKLISCGVSSKYRPVIGIGTSMMLATLCCMIAASVETRRLNTVKSHSSLDKPDDNMSMFFTLLVPQFVLLGIIDGVFEQSVAGFFKNQVPPTMRPYLTWLSEGIRGAGVISGVASVSVVGKISQLGGKPSWFQDTLNRSRLDKYYWTLVVMAFVNLVFYIAVASRFKCRDSSEFESGREFPDFKETLEDIVCQDQDAGN</sequence>
<feature type="transmembrane region" description="Helical" evidence="1">
    <location>
        <begin position="83"/>
        <end position="104"/>
    </location>
</feature>
<keyword evidence="1" id="KW-0812">Transmembrane</keyword>
<accession>A0ABR2ERV7</accession>
<evidence type="ECO:0000256" key="1">
    <source>
        <dbReference type="SAM" id="Phobius"/>
    </source>
</evidence>
<comment type="caution">
    <text evidence="2">The sequence shown here is derived from an EMBL/GenBank/DDBJ whole genome shotgun (WGS) entry which is preliminary data.</text>
</comment>
<feature type="transmembrane region" description="Helical" evidence="1">
    <location>
        <begin position="42"/>
        <end position="62"/>
    </location>
</feature>
<proteinExistence type="predicted"/>
<name>A0ABR2ERV7_9ROSI</name>
<keyword evidence="1" id="KW-0472">Membrane</keyword>
<keyword evidence="3" id="KW-1185">Reference proteome</keyword>
<keyword evidence="1" id="KW-1133">Transmembrane helix</keyword>
<dbReference type="EMBL" id="JBBPBM010000011">
    <property type="protein sequence ID" value="KAK8563867.1"/>
    <property type="molecule type" value="Genomic_DNA"/>
</dbReference>
<dbReference type="InterPro" id="IPR036259">
    <property type="entry name" value="MFS_trans_sf"/>
</dbReference>
<protein>
    <submittedName>
        <fullName evidence="2">Uncharacterized protein</fullName>
    </submittedName>
</protein>
<dbReference type="Gene3D" id="1.20.1250.20">
    <property type="entry name" value="MFS general substrate transporter like domains"/>
    <property type="match status" value="1"/>
</dbReference>
<dbReference type="PANTHER" id="PTHR11654">
    <property type="entry name" value="OLIGOPEPTIDE TRANSPORTER-RELATED"/>
    <property type="match status" value="1"/>
</dbReference>
<dbReference type="Proteomes" id="UP001472677">
    <property type="component" value="Unassembled WGS sequence"/>
</dbReference>
<organism evidence="2 3">
    <name type="scientific">Hibiscus sabdariffa</name>
    <name type="common">roselle</name>
    <dbReference type="NCBI Taxonomy" id="183260"/>
    <lineage>
        <taxon>Eukaryota</taxon>
        <taxon>Viridiplantae</taxon>
        <taxon>Streptophyta</taxon>
        <taxon>Embryophyta</taxon>
        <taxon>Tracheophyta</taxon>
        <taxon>Spermatophyta</taxon>
        <taxon>Magnoliopsida</taxon>
        <taxon>eudicotyledons</taxon>
        <taxon>Gunneridae</taxon>
        <taxon>Pentapetalae</taxon>
        <taxon>rosids</taxon>
        <taxon>malvids</taxon>
        <taxon>Malvales</taxon>
        <taxon>Malvaceae</taxon>
        <taxon>Malvoideae</taxon>
        <taxon>Hibiscus</taxon>
    </lineage>
</organism>